<dbReference type="InterPro" id="IPR050545">
    <property type="entry name" value="Mycobact_MmpL"/>
</dbReference>
<organism evidence="8 9">
    <name type="scientific">candidate division WOR-3 bacterium</name>
    <dbReference type="NCBI Taxonomy" id="2052148"/>
    <lineage>
        <taxon>Bacteria</taxon>
        <taxon>Bacteria division WOR-3</taxon>
    </lineage>
</organism>
<dbReference type="PANTHER" id="PTHR33406:SF13">
    <property type="entry name" value="MEMBRANE PROTEIN YDFJ"/>
    <property type="match status" value="1"/>
</dbReference>
<reference evidence="8" key="1">
    <citation type="journal article" date="2020" name="mSystems">
        <title>Genome- and Community-Level Interaction Insights into Carbon Utilization and Element Cycling Functions of Hydrothermarchaeota in Hydrothermal Sediment.</title>
        <authorList>
            <person name="Zhou Z."/>
            <person name="Liu Y."/>
            <person name="Xu W."/>
            <person name="Pan J."/>
            <person name="Luo Z.H."/>
            <person name="Li M."/>
        </authorList>
    </citation>
    <scope>NUCLEOTIDE SEQUENCE</scope>
    <source>
        <strain evidence="8">HyVt-388</strain>
    </source>
</reference>
<feature type="transmembrane region" description="Helical" evidence="6">
    <location>
        <begin position="339"/>
        <end position="365"/>
    </location>
</feature>
<dbReference type="SUPFAM" id="SSF82866">
    <property type="entry name" value="Multidrug efflux transporter AcrB transmembrane domain"/>
    <property type="match status" value="2"/>
</dbReference>
<sequence>MKYIVDFVIKYNKWVIVVTLCVTAVFGYFLKDIRINPDITSYLPEDEEVVRLFNYVGEEYGGNLLAMVVIETDDLFNRETIKQISELTSELLLLDGVSSVTSLSNILDIRAGDEGIEIRPLIDEYDLPTTVEELKRLKKYVLSKNIYRGSLVSDDAQATLIVCRLQGDADEVETARAIKEVVREKELKEKIYFGGLPFLMLDINNIVVKDLLFLLPLVGLLIIFALFISFRTVRGVVFPLISVLMSCVWTIGLMSLLKIPLTIITNIIPIILFAVGSAYSIHVISKLSEQDQISGVTPEDYYKERLKSVILPVALAASTTIIGFLSFILGSYLNMIKEFGIFAGVGIFSSFIISVTFIPAALSVLKRSDAAGHLKDEKQKLLIRKNRLTEMIIKRPLPFILFGIIFVVASLFGIPRIQREVDLLDYFKKGTAIRSSEEVIKQKFGGSMPIQILVKGEIQSPEVLKAMKEMERFLDAQDGVHNIQSVADLIEEMSYVIGEGRKIPDTRAKVTNLWFLLEGEEIMAQLVDPEYTEAVIQATLGSGLEIHKVKRLVEALDGYIKEKNSPFCSFEQTGMPLVHLKLDESIRKSQLQSLAIAAISIFILLLFLLRSLSGGLIGLIPIGFSLSVVFGAMGYFNIPLDIATVLVGSICIGIGVDYSIHFLARYRLEFRKKKEVNAAVLKTLQTTGKAIVINVLTVTIGFLVLLFANLIPLQRFGVLIAVTMLGSGFGAVVIIPAVIVLSRIHFIKERRER</sequence>
<dbReference type="EMBL" id="DRIG01000048">
    <property type="protein sequence ID" value="HEC78402.1"/>
    <property type="molecule type" value="Genomic_DNA"/>
</dbReference>
<dbReference type="InterPro" id="IPR000731">
    <property type="entry name" value="SSD"/>
</dbReference>
<feature type="transmembrane region" description="Helical" evidence="6">
    <location>
        <begin position="309"/>
        <end position="333"/>
    </location>
</feature>
<feature type="transmembrane region" description="Helical" evidence="6">
    <location>
        <begin position="616"/>
        <end position="636"/>
    </location>
</feature>
<evidence type="ECO:0000256" key="5">
    <source>
        <dbReference type="ARBA" id="ARBA00023136"/>
    </source>
</evidence>
<dbReference type="PANTHER" id="PTHR33406">
    <property type="entry name" value="MEMBRANE PROTEIN MJ1562-RELATED"/>
    <property type="match status" value="1"/>
</dbReference>
<evidence type="ECO:0000313" key="8">
    <source>
        <dbReference type="EMBL" id="HEC78402.1"/>
    </source>
</evidence>
<keyword evidence="5 6" id="KW-0472">Membrane</keyword>
<feature type="transmembrane region" description="Helical" evidence="6">
    <location>
        <begin position="211"/>
        <end position="230"/>
    </location>
</feature>
<dbReference type="PROSITE" id="PS50156">
    <property type="entry name" value="SSD"/>
    <property type="match status" value="2"/>
</dbReference>
<feature type="transmembrane region" description="Helical" evidence="6">
    <location>
        <begin position="591"/>
        <end position="609"/>
    </location>
</feature>
<comment type="subcellular location">
    <subcellularLocation>
        <location evidence="1">Cell membrane</location>
        <topology evidence="1">Multi-pass membrane protein</topology>
    </subcellularLocation>
</comment>
<dbReference type="AlphaFoldDB" id="A0A9C9JZS2"/>
<dbReference type="Gene3D" id="1.20.1640.10">
    <property type="entry name" value="Multidrug efflux transporter AcrB transmembrane domain"/>
    <property type="match status" value="2"/>
</dbReference>
<feature type="transmembrane region" description="Helical" evidence="6">
    <location>
        <begin position="642"/>
        <end position="664"/>
    </location>
</feature>
<gene>
    <name evidence="8" type="ORF">ENI34_04575</name>
</gene>
<accession>A0A9C9JZS2</accession>
<evidence type="ECO:0000256" key="4">
    <source>
        <dbReference type="ARBA" id="ARBA00022989"/>
    </source>
</evidence>
<feature type="domain" description="SSD" evidence="7">
    <location>
        <begin position="615"/>
        <end position="741"/>
    </location>
</feature>
<evidence type="ECO:0000256" key="2">
    <source>
        <dbReference type="ARBA" id="ARBA00022475"/>
    </source>
</evidence>
<proteinExistence type="predicted"/>
<evidence type="ECO:0000256" key="1">
    <source>
        <dbReference type="ARBA" id="ARBA00004651"/>
    </source>
</evidence>
<dbReference type="GO" id="GO:0005886">
    <property type="term" value="C:plasma membrane"/>
    <property type="evidence" value="ECO:0007669"/>
    <property type="project" value="UniProtKB-SubCell"/>
</dbReference>
<feature type="transmembrane region" description="Helical" evidence="6">
    <location>
        <begin position="263"/>
        <end position="284"/>
    </location>
</feature>
<feature type="transmembrane region" description="Helical" evidence="6">
    <location>
        <begin position="691"/>
        <end position="711"/>
    </location>
</feature>
<feature type="transmembrane region" description="Helical" evidence="6">
    <location>
        <begin position="717"/>
        <end position="741"/>
    </location>
</feature>
<evidence type="ECO:0000256" key="6">
    <source>
        <dbReference type="SAM" id="Phobius"/>
    </source>
</evidence>
<feature type="transmembrane region" description="Helical" evidence="6">
    <location>
        <begin position="397"/>
        <end position="414"/>
    </location>
</feature>
<keyword evidence="3 6" id="KW-0812">Transmembrane</keyword>
<dbReference type="Proteomes" id="UP000885826">
    <property type="component" value="Unassembled WGS sequence"/>
</dbReference>
<comment type="caution">
    <text evidence="8">The sequence shown here is derived from an EMBL/GenBank/DDBJ whole genome shotgun (WGS) entry which is preliminary data.</text>
</comment>
<evidence type="ECO:0000256" key="3">
    <source>
        <dbReference type="ARBA" id="ARBA00022692"/>
    </source>
</evidence>
<dbReference type="Pfam" id="PF03176">
    <property type="entry name" value="MMPL"/>
    <property type="match status" value="2"/>
</dbReference>
<protein>
    <submittedName>
        <fullName evidence="8">RND family transporter</fullName>
    </submittedName>
</protein>
<keyword evidence="4 6" id="KW-1133">Transmembrane helix</keyword>
<feature type="transmembrane region" description="Helical" evidence="6">
    <location>
        <begin position="237"/>
        <end position="257"/>
    </location>
</feature>
<feature type="domain" description="SSD" evidence="7">
    <location>
        <begin position="240"/>
        <end position="364"/>
    </location>
</feature>
<name>A0A9C9JZS2_UNCW3</name>
<dbReference type="InterPro" id="IPR004869">
    <property type="entry name" value="MMPL_dom"/>
</dbReference>
<evidence type="ECO:0000259" key="7">
    <source>
        <dbReference type="PROSITE" id="PS50156"/>
    </source>
</evidence>
<keyword evidence="2" id="KW-1003">Cell membrane</keyword>
<evidence type="ECO:0000313" key="9">
    <source>
        <dbReference type="Proteomes" id="UP000885826"/>
    </source>
</evidence>
<feature type="transmembrane region" description="Helical" evidence="6">
    <location>
        <begin position="12"/>
        <end position="30"/>
    </location>
</feature>